<keyword evidence="3 4" id="KW-0274">FAD</keyword>
<feature type="domain" description="Acyl-CoA oxidase/dehydrogenase middle" evidence="6">
    <location>
        <begin position="182"/>
        <end position="281"/>
    </location>
</feature>
<dbReference type="SUPFAM" id="SSF47203">
    <property type="entry name" value="Acyl-CoA dehydrogenase C-terminal domain-like"/>
    <property type="match status" value="1"/>
</dbReference>
<accession>A0A0M9UDS8</accession>
<protein>
    <recommendedName>
        <fullName evidence="10">Acyl-CoA dehydrogenase</fullName>
    </recommendedName>
</protein>
<dbReference type="Pfam" id="PF00441">
    <property type="entry name" value="Acyl-CoA_dh_1"/>
    <property type="match status" value="1"/>
</dbReference>
<feature type="domain" description="Adaptive response protein AidB N-terminal" evidence="7">
    <location>
        <begin position="19"/>
        <end position="174"/>
    </location>
</feature>
<name>A0A0M9UDS8_9CHLR</name>
<dbReference type="InterPro" id="IPR052904">
    <property type="entry name" value="Acyl-CoA_dehydrogenase-like"/>
</dbReference>
<comment type="similarity">
    <text evidence="1 4">Belongs to the acyl-CoA dehydrogenase family.</text>
</comment>
<evidence type="ECO:0008006" key="10">
    <source>
        <dbReference type="Google" id="ProtNLM"/>
    </source>
</evidence>
<evidence type="ECO:0000256" key="4">
    <source>
        <dbReference type="RuleBase" id="RU362125"/>
    </source>
</evidence>
<gene>
    <name evidence="8" type="ORF">ARMA_2771</name>
</gene>
<sequence length="584" mass="64793">MSLYEPTQHPGRQALQQWEAAKPRNYYTSDTSFQRWLRLYLGETLDAHEEAFSAFGETVATVIGPLLKVNEQRENLPRLERYTHIGERCEAVQFHPNYHEAGRHIWRSGILAVQRDPGRLFEQAALFYLLTHEGEGGHACPIACTAGLIRALQQHGSDDLKARYLPPLLERDYDRAHRGAQFLTEIQGGSDVGANIVRAEPAVEYPGAWRITGEKWFCSVIDADQFLMTARPVGAPAGTKGLGCFLVPRRLPDGSLNRFFVRRLKDKLGTRLMASAETDFDGALAWPIGELSQGFKIAVGLVLNTSRWMNALACAGIMRRAFIEADTFATYREAFGAPIRRYPMVQENLAFIRVLTEAALASTLALTAIFNRLDDGLATPADKAVFRFLVNANKYITAVDASEAVHRAIDVLGGNGAIEDFSILPRLYRDQVVLENWEGTPNVLALQVMRDLARLNLVEPVVATLRAWLAEVNAPALAAEKRSTEAALEAVLPPLGVALTATDQMQAHARRLTERLMRVVQATLLLRRAQWDIQQGAPTDMPDVAGLFIKRFLVPGYDPLGDAEWTTRLARLTTPLTDTLAVTS</sequence>
<evidence type="ECO:0000313" key="8">
    <source>
        <dbReference type="EMBL" id="GAP64348.1"/>
    </source>
</evidence>
<evidence type="ECO:0000256" key="3">
    <source>
        <dbReference type="ARBA" id="ARBA00022827"/>
    </source>
</evidence>
<evidence type="ECO:0000259" key="6">
    <source>
        <dbReference type="Pfam" id="PF02770"/>
    </source>
</evidence>
<dbReference type="AlphaFoldDB" id="A0A0M9UDS8"/>
<evidence type="ECO:0000259" key="7">
    <source>
        <dbReference type="Pfam" id="PF18158"/>
    </source>
</evidence>
<dbReference type="PANTHER" id="PTHR42707">
    <property type="entry name" value="ACYL-COA DEHYDROGENASE"/>
    <property type="match status" value="1"/>
</dbReference>
<evidence type="ECO:0000313" key="9">
    <source>
        <dbReference type="Proteomes" id="UP000037784"/>
    </source>
</evidence>
<dbReference type="Pfam" id="PF18158">
    <property type="entry name" value="AidB_N"/>
    <property type="match status" value="1"/>
</dbReference>
<evidence type="ECO:0000256" key="2">
    <source>
        <dbReference type="ARBA" id="ARBA00022630"/>
    </source>
</evidence>
<dbReference type="InterPro" id="IPR009075">
    <property type="entry name" value="AcylCo_DH/oxidase_C"/>
</dbReference>
<dbReference type="GO" id="GO:0003995">
    <property type="term" value="F:acyl-CoA dehydrogenase activity"/>
    <property type="evidence" value="ECO:0007669"/>
    <property type="project" value="TreeGrafter"/>
</dbReference>
<dbReference type="Gene3D" id="6.10.250.600">
    <property type="match status" value="1"/>
</dbReference>
<dbReference type="InterPro" id="IPR006091">
    <property type="entry name" value="Acyl-CoA_Oxase/DH_mid-dom"/>
</dbReference>
<dbReference type="RefSeq" id="WP_054494042.1">
    <property type="nucleotide sequence ID" value="NZ_BBZA01000245.1"/>
</dbReference>
<reference evidence="9" key="2">
    <citation type="submission" date="2015-08" db="EMBL/GenBank/DDBJ databases">
        <title>Draft Genome Sequence of a Heterotrophic Facultative Anaerobic Bacterium Ardenticatena maritima Strain 110S.</title>
        <authorList>
            <person name="Kawaichi S."/>
            <person name="Yoshida T."/>
            <person name="Sako Y."/>
            <person name="Nakamura R."/>
        </authorList>
    </citation>
    <scope>NUCLEOTIDE SEQUENCE [LARGE SCALE GENOMIC DNA]</scope>
    <source>
        <strain evidence="9">110S</strain>
    </source>
</reference>
<evidence type="ECO:0000259" key="5">
    <source>
        <dbReference type="Pfam" id="PF00441"/>
    </source>
</evidence>
<evidence type="ECO:0000256" key="1">
    <source>
        <dbReference type="ARBA" id="ARBA00009347"/>
    </source>
</evidence>
<proteinExistence type="inferred from homology"/>
<dbReference type="PANTHER" id="PTHR42707:SF3">
    <property type="entry name" value="ACYL-COA DEHYDROGENASE AIDB-RELATED"/>
    <property type="match status" value="1"/>
</dbReference>
<dbReference type="Proteomes" id="UP000037784">
    <property type="component" value="Unassembled WGS sequence"/>
</dbReference>
<dbReference type="InterPro" id="IPR009100">
    <property type="entry name" value="AcylCoA_DH/oxidase_NM_dom_sf"/>
</dbReference>
<reference evidence="8 9" key="1">
    <citation type="journal article" date="2015" name="Genome Announc.">
        <title>Draft Genome Sequence of a Heterotrophic Facultative Anaerobic Thermophilic Bacterium, Ardenticatena maritima Strain 110ST.</title>
        <authorList>
            <person name="Kawaichi S."/>
            <person name="Yoshida T."/>
            <person name="Sako Y."/>
            <person name="Nakamura R."/>
        </authorList>
    </citation>
    <scope>NUCLEOTIDE SEQUENCE [LARGE SCALE GENOMIC DNA]</scope>
    <source>
        <strain evidence="8 9">110S</strain>
    </source>
</reference>
<dbReference type="InterPro" id="IPR041504">
    <property type="entry name" value="AidB_N"/>
</dbReference>
<dbReference type="OrthoDB" id="9802447at2"/>
<feature type="domain" description="Acyl-CoA dehydrogenase/oxidase C-terminal" evidence="5">
    <location>
        <begin position="293"/>
        <end position="452"/>
    </location>
</feature>
<keyword evidence="2 4" id="KW-0285">Flavoprotein</keyword>
<dbReference type="Gene3D" id="2.40.110.20">
    <property type="match status" value="1"/>
</dbReference>
<dbReference type="SUPFAM" id="SSF56645">
    <property type="entry name" value="Acyl-CoA dehydrogenase NM domain-like"/>
    <property type="match status" value="1"/>
</dbReference>
<organism evidence="8 9">
    <name type="scientific">Ardenticatena maritima</name>
    <dbReference type="NCBI Taxonomy" id="872965"/>
    <lineage>
        <taxon>Bacteria</taxon>
        <taxon>Bacillati</taxon>
        <taxon>Chloroflexota</taxon>
        <taxon>Ardenticatenia</taxon>
        <taxon>Ardenticatenales</taxon>
        <taxon>Ardenticatenaceae</taxon>
        <taxon>Ardenticatena</taxon>
    </lineage>
</organism>
<keyword evidence="4" id="KW-0560">Oxidoreductase</keyword>
<dbReference type="InParanoid" id="A0A0M9UDS8"/>
<comment type="caution">
    <text evidence="8">The sequence shown here is derived from an EMBL/GenBank/DDBJ whole genome shotgun (WGS) entry which is preliminary data.</text>
</comment>
<dbReference type="Gene3D" id="1.20.140.10">
    <property type="entry name" value="Butyryl-CoA Dehydrogenase, subunit A, domain 3"/>
    <property type="match status" value="1"/>
</dbReference>
<keyword evidence="9" id="KW-1185">Reference proteome</keyword>
<dbReference type="InterPro" id="IPR036250">
    <property type="entry name" value="AcylCo_DH-like_C"/>
</dbReference>
<dbReference type="EMBL" id="BBZA01000245">
    <property type="protein sequence ID" value="GAP64348.1"/>
    <property type="molecule type" value="Genomic_DNA"/>
</dbReference>
<comment type="cofactor">
    <cofactor evidence="4">
        <name>FAD</name>
        <dbReference type="ChEBI" id="CHEBI:57692"/>
    </cofactor>
</comment>
<dbReference type="Pfam" id="PF02770">
    <property type="entry name" value="Acyl-CoA_dh_M"/>
    <property type="match status" value="1"/>
</dbReference>